<keyword evidence="1" id="KW-1133">Transmembrane helix</keyword>
<proteinExistence type="predicted"/>
<accession>A0ABT6HCZ1</accession>
<keyword evidence="1" id="KW-0812">Transmembrane</keyword>
<dbReference type="GeneID" id="64344959"/>
<feature type="transmembrane region" description="Helical" evidence="1">
    <location>
        <begin position="30"/>
        <end position="51"/>
    </location>
</feature>
<gene>
    <name evidence="2" type="ORF">P1N92_05090</name>
</gene>
<reference evidence="2 3" key="1">
    <citation type="submission" date="2023-02" db="EMBL/GenBank/DDBJ databases">
        <title>Antimicrobial susceptibility testing and tentative epidemiological cut-off values for Lactobacillaceae family species intended for ingestion.</title>
        <authorList>
            <person name="Noehr-Meldgaard K."/>
            <person name="Struve C."/>
            <person name="Ingmer H."/>
            <person name="Koza A."/>
            <person name="Al-Nakeeb K."/>
            <person name="Agersoe Y."/>
        </authorList>
    </citation>
    <scope>NUCLEOTIDE SEQUENCE [LARGE SCALE GENOMIC DNA]</scope>
    <source>
        <strain evidence="2 3">DSM 20193</strain>
    </source>
</reference>
<dbReference type="RefSeq" id="WP_010276334.1">
    <property type="nucleotide sequence ID" value="NZ_CP065993.1"/>
</dbReference>
<comment type="caution">
    <text evidence="2">The sequence shown here is derived from an EMBL/GenBank/DDBJ whole genome shotgun (WGS) entry which is preliminary data.</text>
</comment>
<protein>
    <submittedName>
        <fullName evidence="2">Uncharacterized protein</fullName>
    </submittedName>
</protein>
<evidence type="ECO:0000313" key="2">
    <source>
        <dbReference type="EMBL" id="MDG9733495.1"/>
    </source>
</evidence>
<keyword evidence="1" id="KW-0472">Membrane</keyword>
<feature type="transmembrane region" description="Helical" evidence="1">
    <location>
        <begin position="169"/>
        <end position="189"/>
    </location>
</feature>
<organism evidence="2 3">
    <name type="scientific">Leuconostoc pseudomesenteroides</name>
    <dbReference type="NCBI Taxonomy" id="33968"/>
    <lineage>
        <taxon>Bacteria</taxon>
        <taxon>Bacillati</taxon>
        <taxon>Bacillota</taxon>
        <taxon>Bacilli</taxon>
        <taxon>Lactobacillales</taxon>
        <taxon>Lactobacillaceae</taxon>
        <taxon>Leuconostoc</taxon>
    </lineage>
</organism>
<name>A0ABT6HCZ1_LEUPS</name>
<dbReference type="Proteomes" id="UP001529201">
    <property type="component" value="Unassembled WGS sequence"/>
</dbReference>
<sequence length="193" mass="21657">MDVVYSTESKTPFFEFNSGTKDELHHSSKILPVIAAAFISTVTLNSGYVSINSDDGLKNKVFDIYSSDDSLNHHSKSITTFTSKQIEGGVLEMSDNDYLTNRDLNSLKDLIDASKEATIAKVETVDAKIDTVSQKIDTSEAKLKKYIADELKKHQSQISKKNYDTTTRWIAVFAILVPIAWSLISHYIFHWKG</sequence>
<evidence type="ECO:0000313" key="3">
    <source>
        <dbReference type="Proteomes" id="UP001529201"/>
    </source>
</evidence>
<evidence type="ECO:0000256" key="1">
    <source>
        <dbReference type="SAM" id="Phobius"/>
    </source>
</evidence>
<keyword evidence="3" id="KW-1185">Reference proteome</keyword>
<dbReference type="EMBL" id="JARGDN010000004">
    <property type="protein sequence ID" value="MDG9733495.1"/>
    <property type="molecule type" value="Genomic_DNA"/>
</dbReference>